<feature type="transmembrane region" description="Helical" evidence="9">
    <location>
        <begin position="730"/>
        <end position="749"/>
    </location>
</feature>
<dbReference type="SUPFAM" id="SSF55874">
    <property type="entry name" value="ATPase domain of HSP90 chaperone/DNA topoisomerase II/histidine kinase"/>
    <property type="match status" value="1"/>
</dbReference>
<dbReference type="InterPro" id="IPR015943">
    <property type="entry name" value="WD40/YVTN_repeat-like_dom_sf"/>
</dbReference>
<feature type="domain" description="Signal transduction histidine kinase subgroup 3 dimerisation and phosphoacceptor" evidence="11">
    <location>
        <begin position="780"/>
        <end position="841"/>
    </location>
</feature>
<dbReference type="Pfam" id="PF07730">
    <property type="entry name" value="HisKA_3"/>
    <property type="match status" value="1"/>
</dbReference>
<evidence type="ECO:0000313" key="12">
    <source>
        <dbReference type="EMBL" id="QWG02878.1"/>
    </source>
</evidence>
<organism evidence="12 13">
    <name type="scientific">Flammeovirga yaeyamensis</name>
    <dbReference type="NCBI Taxonomy" id="367791"/>
    <lineage>
        <taxon>Bacteria</taxon>
        <taxon>Pseudomonadati</taxon>
        <taxon>Bacteroidota</taxon>
        <taxon>Cytophagia</taxon>
        <taxon>Cytophagales</taxon>
        <taxon>Flammeovirgaceae</taxon>
        <taxon>Flammeovirga</taxon>
    </lineage>
</organism>
<evidence type="ECO:0000256" key="7">
    <source>
        <dbReference type="ARBA" id="ARBA00022840"/>
    </source>
</evidence>
<keyword evidence="7 12" id="KW-0067">ATP-binding</keyword>
<gene>
    <name evidence="12" type="ORF">KMW28_04670</name>
</gene>
<keyword evidence="3" id="KW-0597">Phosphoprotein</keyword>
<evidence type="ECO:0000256" key="3">
    <source>
        <dbReference type="ARBA" id="ARBA00022553"/>
    </source>
</evidence>
<dbReference type="KEGG" id="fya:KMW28_04670"/>
<feature type="domain" description="Histidine kinase/HSP90-like ATPase" evidence="10">
    <location>
        <begin position="892"/>
        <end position="978"/>
    </location>
</feature>
<dbReference type="Proteomes" id="UP000678679">
    <property type="component" value="Chromosome 1"/>
</dbReference>
<dbReference type="EMBL" id="CP076132">
    <property type="protein sequence ID" value="QWG02878.1"/>
    <property type="molecule type" value="Genomic_DNA"/>
</dbReference>
<sequence>MPYNYKYNFLLLLFLITYQVFGQKPNVHHWTTKDGLPHNFIYNLLEEDDKIWIGTDDGMCTFNGKNFKTYSTKDGLQSPFIIGFNKNDADSVYIFSWKGGIHVYNQESDSIHTYPHLQTPGANKLHKGIVHKGRVYGWQWTKGYVTDEKNKRGDTIIPYTKQKNGKTELFLSVNKGLPPYMLDIDKFIPFSLTLYKDKVLAMGRDSQGFRVIEGTKLTDNFFEKTLGKEYISCAYPSKDGGLLVGCKGKILKVSDNGTILQTYPIGEECFVSNIYDLQNGDIVYSINESLHHQVSYYVKKDNSRRINLDKYIQSKSSNSSIMVDSNDRLWISTQGDGLFMVNNLDFNYIGIEELSIPHILSINQENDSSLLFSTTNQVIEYNLDNRNTYERYKNIRVYINKINNRVLYTSDDGTFFENKDSLDISYSTFVGRNYSGIWFSEEDTLKIFEDNMKLKRAFHKFPEGKITQPKIVNAIISDTTVWVATKGALSLYDHDKNTKLTKRKVWVDEFTSGERIQDILFDNENNCIWIATNYNLHQLVLGDLDASIKVVDQMNNIRCTKLFIDHLGQLWVGTSEGLIVLRNKKVIRRFNISSGLISNYITTIFESSNHQLWIGTYQGIMSMPNSIPCKSILPPTVKWSAPIFYSHSKFSSVKIPLESDVLSEMESLILQYKISEDAEWIEFQYTDLLNINKSTPGEYQLLLRGKTIGSDWSEPSVATLIIKGYFWEHILFKIGSLVILIIGISYYSYSRIKTEKGKSDELQEILDSKNKAEKKLQIVRKEIAQDFHDEMGNKLASITVLADLASMKLKGKDADTEKILNRIESQSKSLYNGTRDFIWSIDAKNDVLGIVFDHIKDFGDEFFEELQIRFHAQKEVSDKIERLILPHSWSLQLIFIFKEAMTNIAKYAQPKHVHFSLTQQADTITISIKDDGNGFDKETTNYGNGIQNMHSRTKKMKKSHISVESQPGIGTTVSVTFNKNLEQLP</sequence>
<evidence type="ECO:0000256" key="1">
    <source>
        <dbReference type="ARBA" id="ARBA00000085"/>
    </source>
</evidence>
<dbReference type="PANTHER" id="PTHR24421:SF10">
    <property type="entry name" value="NITRATE_NITRITE SENSOR PROTEIN NARQ"/>
    <property type="match status" value="1"/>
</dbReference>
<keyword evidence="8" id="KW-0902">Two-component regulatory system</keyword>
<evidence type="ECO:0000259" key="11">
    <source>
        <dbReference type="Pfam" id="PF07730"/>
    </source>
</evidence>
<evidence type="ECO:0000256" key="4">
    <source>
        <dbReference type="ARBA" id="ARBA00022679"/>
    </source>
</evidence>
<dbReference type="SUPFAM" id="SSF50998">
    <property type="entry name" value="Quinoprotein alcohol dehydrogenase-like"/>
    <property type="match status" value="1"/>
</dbReference>
<evidence type="ECO:0000256" key="9">
    <source>
        <dbReference type="SAM" id="Phobius"/>
    </source>
</evidence>
<reference evidence="12 13" key="1">
    <citation type="submission" date="2021-05" db="EMBL/GenBank/DDBJ databases">
        <title>Comparative genomic studies on the polysaccharide-degrading batcterial strains of the Flammeovirga genus.</title>
        <authorList>
            <person name="Zewei F."/>
            <person name="Zheng Z."/>
            <person name="Yu L."/>
            <person name="Ruyue G."/>
            <person name="Yanhong M."/>
            <person name="Yuanyuan C."/>
            <person name="Jingyan G."/>
            <person name="Wenjun H."/>
        </authorList>
    </citation>
    <scope>NUCLEOTIDE SEQUENCE [LARGE SCALE GENOMIC DNA]</scope>
    <source>
        <strain evidence="12 13">NBRC:100898</strain>
    </source>
</reference>
<dbReference type="PANTHER" id="PTHR24421">
    <property type="entry name" value="NITRATE/NITRITE SENSOR PROTEIN NARX-RELATED"/>
    <property type="match status" value="1"/>
</dbReference>
<dbReference type="InterPro" id="IPR011110">
    <property type="entry name" value="Reg_prop"/>
</dbReference>
<protein>
    <recommendedName>
        <fullName evidence="2">histidine kinase</fullName>
        <ecNumber evidence="2">2.7.13.3</ecNumber>
    </recommendedName>
</protein>
<dbReference type="GO" id="GO:0005524">
    <property type="term" value="F:ATP binding"/>
    <property type="evidence" value="ECO:0007669"/>
    <property type="project" value="UniProtKB-KW"/>
</dbReference>
<keyword evidence="9" id="KW-0812">Transmembrane</keyword>
<evidence type="ECO:0000256" key="8">
    <source>
        <dbReference type="ARBA" id="ARBA00023012"/>
    </source>
</evidence>
<evidence type="ECO:0000259" key="10">
    <source>
        <dbReference type="Pfam" id="PF02518"/>
    </source>
</evidence>
<dbReference type="InterPro" id="IPR050482">
    <property type="entry name" value="Sensor_HK_TwoCompSys"/>
</dbReference>
<evidence type="ECO:0000256" key="5">
    <source>
        <dbReference type="ARBA" id="ARBA00022741"/>
    </source>
</evidence>
<keyword evidence="9" id="KW-1133">Transmembrane helix</keyword>
<keyword evidence="13" id="KW-1185">Reference proteome</keyword>
<dbReference type="InterPro" id="IPR036890">
    <property type="entry name" value="HATPase_C_sf"/>
</dbReference>
<comment type="catalytic activity">
    <reaction evidence="1">
        <text>ATP + protein L-histidine = ADP + protein N-phospho-L-histidine.</text>
        <dbReference type="EC" id="2.7.13.3"/>
    </reaction>
</comment>
<evidence type="ECO:0000256" key="2">
    <source>
        <dbReference type="ARBA" id="ARBA00012438"/>
    </source>
</evidence>
<keyword evidence="4" id="KW-0808">Transferase</keyword>
<dbReference type="InterPro" id="IPR003594">
    <property type="entry name" value="HATPase_dom"/>
</dbReference>
<dbReference type="RefSeq" id="WP_169664358.1">
    <property type="nucleotide sequence ID" value="NZ_CP076132.1"/>
</dbReference>
<dbReference type="Gene3D" id="3.30.565.10">
    <property type="entry name" value="Histidine kinase-like ATPase, C-terminal domain"/>
    <property type="match status" value="1"/>
</dbReference>
<dbReference type="GO" id="GO:0016020">
    <property type="term" value="C:membrane"/>
    <property type="evidence" value="ECO:0007669"/>
    <property type="project" value="InterPro"/>
</dbReference>
<dbReference type="CDD" id="cd16917">
    <property type="entry name" value="HATPase_UhpB-NarQ-NarX-like"/>
    <property type="match status" value="1"/>
</dbReference>
<dbReference type="GO" id="GO:0046983">
    <property type="term" value="F:protein dimerization activity"/>
    <property type="evidence" value="ECO:0007669"/>
    <property type="project" value="InterPro"/>
</dbReference>
<keyword evidence="5" id="KW-0547">Nucleotide-binding</keyword>
<evidence type="ECO:0000313" key="13">
    <source>
        <dbReference type="Proteomes" id="UP000678679"/>
    </source>
</evidence>
<keyword evidence="6" id="KW-0418">Kinase</keyword>
<dbReference type="GO" id="GO:0000155">
    <property type="term" value="F:phosphorelay sensor kinase activity"/>
    <property type="evidence" value="ECO:0007669"/>
    <property type="project" value="InterPro"/>
</dbReference>
<dbReference type="Pfam" id="PF07494">
    <property type="entry name" value="Reg_prop"/>
    <property type="match status" value="2"/>
</dbReference>
<dbReference type="Pfam" id="PF02518">
    <property type="entry name" value="HATPase_c"/>
    <property type="match status" value="1"/>
</dbReference>
<proteinExistence type="predicted"/>
<dbReference type="EC" id="2.7.13.3" evidence="2"/>
<evidence type="ECO:0000256" key="6">
    <source>
        <dbReference type="ARBA" id="ARBA00022777"/>
    </source>
</evidence>
<dbReference type="Gene3D" id="2.130.10.10">
    <property type="entry name" value="YVTN repeat-like/Quinoprotein amine dehydrogenase"/>
    <property type="match status" value="3"/>
</dbReference>
<dbReference type="AlphaFoldDB" id="A0AAX1N5P5"/>
<dbReference type="InterPro" id="IPR011712">
    <property type="entry name" value="Sig_transdc_His_kin_sub3_dim/P"/>
</dbReference>
<dbReference type="InterPro" id="IPR011047">
    <property type="entry name" value="Quinoprotein_ADH-like_sf"/>
</dbReference>
<dbReference type="Gene3D" id="1.20.5.1930">
    <property type="match status" value="1"/>
</dbReference>
<name>A0AAX1N5P5_9BACT</name>
<accession>A0AAX1N5P5</accession>
<keyword evidence="9" id="KW-0472">Membrane</keyword>